<dbReference type="GO" id="GO:0005524">
    <property type="term" value="F:ATP binding"/>
    <property type="evidence" value="ECO:0007669"/>
    <property type="project" value="InterPro"/>
</dbReference>
<name>A0A5C4UWY6_9ACTN</name>
<protein>
    <submittedName>
        <fullName evidence="3">MoxR family ATPase</fullName>
    </submittedName>
</protein>
<dbReference type="InterPro" id="IPR003593">
    <property type="entry name" value="AAA+_ATPase"/>
</dbReference>
<feature type="domain" description="AAA+ ATPase" evidence="2">
    <location>
        <begin position="74"/>
        <end position="261"/>
    </location>
</feature>
<dbReference type="InterPro" id="IPR027417">
    <property type="entry name" value="P-loop_NTPase"/>
</dbReference>
<feature type="region of interest" description="Disordered" evidence="1">
    <location>
        <begin position="1"/>
        <end position="55"/>
    </location>
</feature>
<proteinExistence type="predicted"/>
<organism evidence="3 4">
    <name type="scientific">Streptomyces sedi</name>
    <dbReference type="NCBI Taxonomy" id="555059"/>
    <lineage>
        <taxon>Bacteria</taxon>
        <taxon>Bacillati</taxon>
        <taxon>Actinomycetota</taxon>
        <taxon>Actinomycetes</taxon>
        <taxon>Kitasatosporales</taxon>
        <taxon>Streptomycetaceae</taxon>
        <taxon>Streptomyces</taxon>
    </lineage>
</organism>
<feature type="compositionally biased region" description="Basic and acidic residues" evidence="1">
    <location>
        <begin position="12"/>
        <end position="27"/>
    </location>
</feature>
<dbReference type="GO" id="GO:0016887">
    <property type="term" value="F:ATP hydrolysis activity"/>
    <property type="evidence" value="ECO:0007669"/>
    <property type="project" value="InterPro"/>
</dbReference>
<gene>
    <name evidence="3" type="ORF">FH715_20635</name>
</gene>
<comment type="caution">
    <text evidence="3">The sequence shown here is derived from an EMBL/GenBank/DDBJ whole genome shotgun (WGS) entry which is preliminary data.</text>
</comment>
<dbReference type="Gene3D" id="3.40.50.300">
    <property type="entry name" value="P-loop containing nucleotide triphosphate hydrolases"/>
    <property type="match status" value="1"/>
</dbReference>
<dbReference type="CDD" id="cd00009">
    <property type="entry name" value="AAA"/>
    <property type="match status" value="1"/>
</dbReference>
<dbReference type="SMART" id="SM00382">
    <property type="entry name" value="AAA"/>
    <property type="match status" value="1"/>
</dbReference>
<keyword evidence="4" id="KW-1185">Reference proteome</keyword>
<dbReference type="EMBL" id="VDGT01000017">
    <property type="protein sequence ID" value="TNM27459.1"/>
    <property type="molecule type" value="Genomic_DNA"/>
</dbReference>
<evidence type="ECO:0000313" key="4">
    <source>
        <dbReference type="Proteomes" id="UP000311713"/>
    </source>
</evidence>
<dbReference type="RefSeq" id="WP_139647533.1">
    <property type="nucleotide sequence ID" value="NZ_BAAAZS010000053.1"/>
</dbReference>
<evidence type="ECO:0000256" key="1">
    <source>
        <dbReference type="SAM" id="MobiDB-lite"/>
    </source>
</evidence>
<accession>A0A5C4UWY6</accession>
<dbReference type="Proteomes" id="UP000311713">
    <property type="component" value="Unassembled WGS sequence"/>
</dbReference>
<sequence length="330" mass="36391">MTTEPRNGGRRGPGDDSWRLFRGDGSSHETPFPEAPPWRKFAPEEPGDGRRGTHPMPYLISRDEADIVNAALHLRRPLLVTGHPGTGKSSLAHAIAHELALGRVLRWPVNSRSTLQDGLYQYDAVGRLREANLRRDATSPEPGIGQYVRLGPLGNALVPRERPRVLLVDELDKGDVDLPNDLLTVFEEGEFSIPELTRLSEDRTPVLVQTDDPDAPTPVLRGRLRCREFPVVVITSNGERDFPPAFLRRCVRLDIPEPDENRLREIVAAHLGGDALEGVDDLLESFLNRRAAGELATDQLLNAVFLRKGGVELDAKALLDAVLHELGGAV</sequence>
<evidence type="ECO:0000313" key="3">
    <source>
        <dbReference type="EMBL" id="TNM27459.1"/>
    </source>
</evidence>
<feature type="compositionally biased region" description="Basic and acidic residues" evidence="1">
    <location>
        <begin position="41"/>
        <end position="51"/>
    </location>
</feature>
<dbReference type="OrthoDB" id="9783370at2"/>
<dbReference type="Pfam" id="PF07728">
    <property type="entry name" value="AAA_5"/>
    <property type="match status" value="1"/>
</dbReference>
<dbReference type="AlphaFoldDB" id="A0A5C4UWY6"/>
<dbReference type="InterPro" id="IPR011704">
    <property type="entry name" value="ATPase_dyneun-rel_AAA"/>
</dbReference>
<evidence type="ECO:0000259" key="2">
    <source>
        <dbReference type="SMART" id="SM00382"/>
    </source>
</evidence>
<dbReference type="SUPFAM" id="SSF52540">
    <property type="entry name" value="P-loop containing nucleoside triphosphate hydrolases"/>
    <property type="match status" value="1"/>
</dbReference>
<reference evidence="3 4" key="1">
    <citation type="submission" date="2019-06" db="EMBL/GenBank/DDBJ databases">
        <title>Draft genome of Streptomyces sedi sp. JCM16909.</title>
        <authorList>
            <person name="Klykleung N."/>
            <person name="Tanasupawat S."/>
            <person name="Kudo T."/>
            <person name="Yuki M."/>
            <person name="Ohkuma M."/>
        </authorList>
    </citation>
    <scope>NUCLEOTIDE SEQUENCE [LARGE SCALE GENOMIC DNA]</scope>
    <source>
        <strain evidence="3 4">JCM 16909</strain>
    </source>
</reference>